<protein>
    <recommendedName>
        <fullName evidence="6 7">Large ribosomal subunit protein uL18</fullName>
    </recommendedName>
</protein>
<dbReference type="HAMAP" id="MF_01337_B">
    <property type="entry name" value="Ribosomal_uL18_B"/>
    <property type="match status" value="1"/>
</dbReference>
<dbReference type="SUPFAM" id="SSF53137">
    <property type="entry name" value="Translational machinery components"/>
    <property type="match status" value="1"/>
</dbReference>
<dbReference type="InterPro" id="IPR005484">
    <property type="entry name" value="Ribosomal_uL18_bac/plant/anim"/>
</dbReference>
<dbReference type="FunFam" id="3.30.420.100:FF:000001">
    <property type="entry name" value="50S ribosomal protein L18"/>
    <property type="match status" value="1"/>
</dbReference>
<dbReference type="GO" id="GO:0006412">
    <property type="term" value="P:translation"/>
    <property type="evidence" value="ECO:0007669"/>
    <property type="project" value="UniProtKB-UniRule"/>
</dbReference>
<keyword evidence="9" id="KW-1185">Reference proteome</keyword>
<evidence type="ECO:0000256" key="5">
    <source>
        <dbReference type="ARBA" id="ARBA00023274"/>
    </source>
</evidence>
<comment type="subunit">
    <text evidence="7">Part of the 50S ribosomal subunit; part of the 5S rRNA/L5/L18/L25 subcomplex. Contacts the 5S and 23S rRNAs.</text>
</comment>
<evidence type="ECO:0000313" key="8">
    <source>
        <dbReference type="EMBL" id="QDT45454.1"/>
    </source>
</evidence>
<dbReference type="Proteomes" id="UP000317171">
    <property type="component" value="Chromosome"/>
</dbReference>
<organism evidence="8 9">
    <name type="scientific">Gimesia alba</name>
    <dbReference type="NCBI Taxonomy" id="2527973"/>
    <lineage>
        <taxon>Bacteria</taxon>
        <taxon>Pseudomonadati</taxon>
        <taxon>Planctomycetota</taxon>
        <taxon>Planctomycetia</taxon>
        <taxon>Planctomycetales</taxon>
        <taxon>Planctomycetaceae</taxon>
        <taxon>Gimesia</taxon>
    </lineage>
</organism>
<dbReference type="GO" id="GO:0003735">
    <property type="term" value="F:structural constituent of ribosome"/>
    <property type="evidence" value="ECO:0007669"/>
    <property type="project" value="InterPro"/>
</dbReference>
<comment type="function">
    <text evidence="7">This is one of the proteins that bind and probably mediate the attachment of the 5S RNA into the large ribosomal subunit, where it forms part of the central protuberance.</text>
</comment>
<dbReference type="KEGG" id="gaz:Pan241w_55740"/>
<dbReference type="CDD" id="cd00432">
    <property type="entry name" value="Ribosomal_L18_L5e"/>
    <property type="match status" value="1"/>
</dbReference>
<evidence type="ECO:0000256" key="6">
    <source>
        <dbReference type="ARBA" id="ARBA00035197"/>
    </source>
</evidence>
<dbReference type="PANTHER" id="PTHR12899:SF3">
    <property type="entry name" value="LARGE RIBOSOMAL SUBUNIT PROTEIN UL18M"/>
    <property type="match status" value="1"/>
</dbReference>
<dbReference type="EMBL" id="CP036269">
    <property type="protein sequence ID" value="QDT45454.1"/>
    <property type="molecule type" value="Genomic_DNA"/>
</dbReference>
<gene>
    <name evidence="7 8" type="primary">rplR</name>
    <name evidence="8" type="ORF">Pan241w_55740</name>
</gene>
<proteinExistence type="inferred from homology"/>
<dbReference type="InterPro" id="IPR004389">
    <property type="entry name" value="Ribosomal_uL18_bac-type"/>
</dbReference>
<keyword evidence="5 7" id="KW-0687">Ribonucleoprotein</keyword>
<comment type="similarity">
    <text evidence="1 7">Belongs to the universal ribosomal protein uL18 family.</text>
</comment>
<dbReference type="GO" id="GO:0008097">
    <property type="term" value="F:5S rRNA binding"/>
    <property type="evidence" value="ECO:0007669"/>
    <property type="project" value="TreeGrafter"/>
</dbReference>
<sequence>MAELFLENDGKMKLEKTLKKQKKRRSFRIRNTVRRTGRYRLSVYRSNNHIYAQLIDDTAGATLVSASTKDKSIAGEIKNGGNIAAAEKVGKLIGERAVEKGIKEVAFDRGPYRYHGRVAALADSARQAGLDF</sequence>
<dbReference type="GO" id="GO:0022625">
    <property type="term" value="C:cytosolic large ribosomal subunit"/>
    <property type="evidence" value="ECO:0007669"/>
    <property type="project" value="TreeGrafter"/>
</dbReference>
<evidence type="ECO:0000256" key="1">
    <source>
        <dbReference type="ARBA" id="ARBA00007116"/>
    </source>
</evidence>
<dbReference type="AlphaFoldDB" id="A0A517RNM9"/>
<dbReference type="Gene3D" id="3.30.420.100">
    <property type="match status" value="1"/>
</dbReference>
<evidence type="ECO:0000313" key="9">
    <source>
        <dbReference type="Proteomes" id="UP000317171"/>
    </source>
</evidence>
<evidence type="ECO:0000256" key="3">
    <source>
        <dbReference type="ARBA" id="ARBA00022884"/>
    </source>
</evidence>
<dbReference type="InterPro" id="IPR057268">
    <property type="entry name" value="Ribosomal_L18"/>
</dbReference>
<dbReference type="PANTHER" id="PTHR12899">
    <property type="entry name" value="39S RIBOSOMAL PROTEIN L18, MITOCHONDRIAL"/>
    <property type="match status" value="1"/>
</dbReference>
<evidence type="ECO:0000256" key="7">
    <source>
        <dbReference type="HAMAP-Rule" id="MF_01337"/>
    </source>
</evidence>
<reference evidence="8 9" key="1">
    <citation type="submission" date="2019-02" db="EMBL/GenBank/DDBJ databases">
        <title>Deep-cultivation of Planctomycetes and their phenomic and genomic characterization uncovers novel biology.</title>
        <authorList>
            <person name="Wiegand S."/>
            <person name="Jogler M."/>
            <person name="Boedeker C."/>
            <person name="Pinto D."/>
            <person name="Vollmers J."/>
            <person name="Rivas-Marin E."/>
            <person name="Kohn T."/>
            <person name="Peeters S.H."/>
            <person name="Heuer A."/>
            <person name="Rast P."/>
            <person name="Oberbeckmann S."/>
            <person name="Bunk B."/>
            <person name="Jeske O."/>
            <person name="Meyerdierks A."/>
            <person name="Storesund J.E."/>
            <person name="Kallscheuer N."/>
            <person name="Luecker S."/>
            <person name="Lage O.M."/>
            <person name="Pohl T."/>
            <person name="Merkel B.J."/>
            <person name="Hornburger P."/>
            <person name="Mueller R.-W."/>
            <person name="Bruemmer F."/>
            <person name="Labrenz M."/>
            <person name="Spormann A.M."/>
            <person name="Op den Camp H."/>
            <person name="Overmann J."/>
            <person name="Amann R."/>
            <person name="Jetten M.S.M."/>
            <person name="Mascher T."/>
            <person name="Medema M.H."/>
            <person name="Devos D.P."/>
            <person name="Kaster A.-K."/>
            <person name="Ovreas L."/>
            <person name="Rohde M."/>
            <person name="Galperin M.Y."/>
            <person name="Jogler C."/>
        </authorList>
    </citation>
    <scope>NUCLEOTIDE SEQUENCE [LARGE SCALE GENOMIC DNA]</scope>
    <source>
        <strain evidence="8 9">Pan241w</strain>
    </source>
</reference>
<evidence type="ECO:0000256" key="4">
    <source>
        <dbReference type="ARBA" id="ARBA00022980"/>
    </source>
</evidence>
<accession>A0A517RNM9</accession>
<keyword evidence="2 7" id="KW-0699">rRNA-binding</keyword>
<keyword evidence="3 7" id="KW-0694">RNA-binding</keyword>
<evidence type="ECO:0000256" key="2">
    <source>
        <dbReference type="ARBA" id="ARBA00022730"/>
    </source>
</evidence>
<keyword evidence="4 7" id="KW-0689">Ribosomal protein</keyword>
<name>A0A517RNM9_9PLAN</name>
<dbReference type="Pfam" id="PF00861">
    <property type="entry name" value="Ribosomal_L18p"/>
    <property type="match status" value="1"/>
</dbReference>
<dbReference type="NCBIfam" id="TIGR00060">
    <property type="entry name" value="L18_bact"/>
    <property type="match status" value="1"/>
</dbReference>